<dbReference type="STRING" id="93759.A0A1R3GSC0"/>
<dbReference type="Pfam" id="PF14223">
    <property type="entry name" value="Retrotran_gag_2"/>
    <property type="match status" value="1"/>
</dbReference>
<protein>
    <submittedName>
        <fullName evidence="1">Uncharacterized protein</fullName>
    </submittedName>
</protein>
<reference evidence="2" key="1">
    <citation type="submission" date="2013-09" db="EMBL/GenBank/DDBJ databases">
        <title>Corchorus olitorius genome sequencing.</title>
        <authorList>
            <person name="Alam M."/>
            <person name="Haque M.S."/>
            <person name="Islam M.S."/>
            <person name="Emdad E.M."/>
            <person name="Islam M.M."/>
            <person name="Ahmed B."/>
            <person name="Halim A."/>
            <person name="Hossen Q.M.M."/>
            <person name="Hossain M.Z."/>
            <person name="Ahmed R."/>
            <person name="Khan M.M."/>
            <person name="Islam R."/>
            <person name="Rashid M.M."/>
            <person name="Khan S.A."/>
            <person name="Rahman M.S."/>
            <person name="Alam M."/>
            <person name="Yahiya A.S."/>
            <person name="Khan M.S."/>
            <person name="Azam M.S."/>
            <person name="Haque T."/>
            <person name="Lashkar M.Z.H."/>
            <person name="Akhand A.I."/>
            <person name="Morshed G."/>
            <person name="Roy S."/>
            <person name="Uddin K.S."/>
            <person name="Rabeya T."/>
            <person name="Hossain A.S."/>
            <person name="Chowdhury A."/>
            <person name="Snigdha A.R."/>
            <person name="Mortoza M.S."/>
            <person name="Matin S.A."/>
            <person name="Hoque S.M.E."/>
            <person name="Islam M.K."/>
            <person name="Roy D.K."/>
            <person name="Haider R."/>
            <person name="Moosa M.M."/>
            <person name="Elias S.M."/>
            <person name="Hasan A.M."/>
            <person name="Jahan S."/>
            <person name="Shafiuddin M."/>
            <person name="Mahmood N."/>
            <person name="Shommy N.S."/>
        </authorList>
    </citation>
    <scope>NUCLEOTIDE SEQUENCE [LARGE SCALE GENOMIC DNA]</scope>
    <source>
        <strain evidence="2">cv. O-4</strain>
    </source>
</reference>
<keyword evidence="2" id="KW-1185">Reference proteome</keyword>
<dbReference type="EMBL" id="AWUE01021807">
    <property type="protein sequence ID" value="OMO60890.1"/>
    <property type="molecule type" value="Genomic_DNA"/>
</dbReference>
<dbReference type="OrthoDB" id="1002371at2759"/>
<sequence>MASVASQTPTYPYPSTLNVGNFVTLKLKQTNFLLWKTQIMGLIQSQDMMGFVDGSLPIPEEYVEASLAEVAAVKDMVINPKYLAWRKSDCLLRAWITGTLSEETLGIVVELDTSAEVWKALFDAFAQSTQEREFALEQKLRRHHKNNHTMAEYIQKFKEICDEFSAIGKPINDKDKVFSLLTGLGHEYESFVTTMLKPPRPTYTEDLVHFDSHNYLRR</sequence>
<dbReference type="Proteomes" id="UP000187203">
    <property type="component" value="Unassembled WGS sequence"/>
</dbReference>
<dbReference type="AlphaFoldDB" id="A0A1R3GSC0"/>
<accession>A0A1R3GSC0</accession>
<dbReference type="PANTHER" id="PTHR47481:SF2">
    <property type="entry name" value="RETROTRANSPOSON GAG DOMAIN-CONTAINING PROTEIN"/>
    <property type="match status" value="1"/>
</dbReference>
<organism evidence="1 2">
    <name type="scientific">Corchorus olitorius</name>
    <dbReference type="NCBI Taxonomy" id="93759"/>
    <lineage>
        <taxon>Eukaryota</taxon>
        <taxon>Viridiplantae</taxon>
        <taxon>Streptophyta</taxon>
        <taxon>Embryophyta</taxon>
        <taxon>Tracheophyta</taxon>
        <taxon>Spermatophyta</taxon>
        <taxon>Magnoliopsida</taxon>
        <taxon>eudicotyledons</taxon>
        <taxon>Gunneridae</taxon>
        <taxon>Pentapetalae</taxon>
        <taxon>rosids</taxon>
        <taxon>malvids</taxon>
        <taxon>Malvales</taxon>
        <taxon>Malvaceae</taxon>
        <taxon>Grewioideae</taxon>
        <taxon>Apeibeae</taxon>
        <taxon>Corchorus</taxon>
    </lineage>
</organism>
<proteinExistence type="predicted"/>
<evidence type="ECO:0000313" key="2">
    <source>
        <dbReference type="Proteomes" id="UP000187203"/>
    </source>
</evidence>
<dbReference type="PANTHER" id="PTHR47481">
    <property type="match status" value="1"/>
</dbReference>
<gene>
    <name evidence="1" type="ORF">COLO4_33694</name>
</gene>
<evidence type="ECO:0000313" key="1">
    <source>
        <dbReference type="EMBL" id="OMO60890.1"/>
    </source>
</evidence>
<comment type="caution">
    <text evidence="1">The sequence shown here is derived from an EMBL/GenBank/DDBJ whole genome shotgun (WGS) entry which is preliminary data.</text>
</comment>
<name>A0A1R3GSC0_9ROSI</name>